<gene>
    <name evidence="1" type="ORF">K491DRAFT_677267</name>
</gene>
<keyword evidence="2" id="KW-1185">Reference proteome</keyword>
<sequence length="343" mass="39131">MDVNPSDKPERVSSTDAEQFQLLSLPTELRLEIYRHVGIVHRVTYRPVGPFCWAKYISTTRIPSMYRSLLRVSKEVRNEVRAVVVEPTETSLPTCTHSEFLLYDFGRPRFGRHYYPLLASITIVNDWDRWFRNRRPDQVVQEVDKRTISVPTMHFQRLCRINPEPIEASTEMVEGLRTILQAIIRRQREHKKTHLRIMTWSRLTTGSIDARKFTGVCYLEELANLSACTHLAVTLLVPQGSEHVGYLEELRGYVEQKHGCSEISCEVATDAEMAFDAGIGMTQFYSPAQGCDMAYELAINAEIGFGLVRNAGWSFSVCSVHRGIASQGVSNIRSQPWDLSTET</sequence>
<name>A0A6A6TCR9_9PLEO</name>
<dbReference type="EMBL" id="MU004325">
    <property type="protein sequence ID" value="KAF2657442.1"/>
    <property type="molecule type" value="Genomic_DNA"/>
</dbReference>
<accession>A0A6A6TCR9</accession>
<organism evidence="1 2">
    <name type="scientific">Lophiostoma macrostomum CBS 122681</name>
    <dbReference type="NCBI Taxonomy" id="1314788"/>
    <lineage>
        <taxon>Eukaryota</taxon>
        <taxon>Fungi</taxon>
        <taxon>Dikarya</taxon>
        <taxon>Ascomycota</taxon>
        <taxon>Pezizomycotina</taxon>
        <taxon>Dothideomycetes</taxon>
        <taxon>Pleosporomycetidae</taxon>
        <taxon>Pleosporales</taxon>
        <taxon>Lophiostomataceae</taxon>
        <taxon>Lophiostoma</taxon>
    </lineage>
</organism>
<evidence type="ECO:0000313" key="2">
    <source>
        <dbReference type="Proteomes" id="UP000799324"/>
    </source>
</evidence>
<proteinExistence type="predicted"/>
<evidence type="ECO:0008006" key="3">
    <source>
        <dbReference type="Google" id="ProtNLM"/>
    </source>
</evidence>
<protein>
    <recommendedName>
        <fullName evidence="3">F-box domain-containing protein</fullName>
    </recommendedName>
</protein>
<dbReference type="Proteomes" id="UP000799324">
    <property type="component" value="Unassembled WGS sequence"/>
</dbReference>
<reference evidence="1" key="1">
    <citation type="journal article" date="2020" name="Stud. Mycol.">
        <title>101 Dothideomycetes genomes: a test case for predicting lifestyles and emergence of pathogens.</title>
        <authorList>
            <person name="Haridas S."/>
            <person name="Albert R."/>
            <person name="Binder M."/>
            <person name="Bloem J."/>
            <person name="Labutti K."/>
            <person name="Salamov A."/>
            <person name="Andreopoulos B."/>
            <person name="Baker S."/>
            <person name="Barry K."/>
            <person name="Bills G."/>
            <person name="Bluhm B."/>
            <person name="Cannon C."/>
            <person name="Castanera R."/>
            <person name="Culley D."/>
            <person name="Daum C."/>
            <person name="Ezra D."/>
            <person name="Gonzalez J."/>
            <person name="Henrissat B."/>
            <person name="Kuo A."/>
            <person name="Liang C."/>
            <person name="Lipzen A."/>
            <person name="Lutzoni F."/>
            <person name="Magnuson J."/>
            <person name="Mondo S."/>
            <person name="Nolan M."/>
            <person name="Ohm R."/>
            <person name="Pangilinan J."/>
            <person name="Park H.-J."/>
            <person name="Ramirez L."/>
            <person name="Alfaro M."/>
            <person name="Sun H."/>
            <person name="Tritt A."/>
            <person name="Yoshinaga Y."/>
            <person name="Zwiers L.-H."/>
            <person name="Turgeon B."/>
            <person name="Goodwin S."/>
            <person name="Spatafora J."/>
            <person name="Crous P."/>
            <person name="Grigoriev I."/>
        </authorList>
    </citation>
    <scope>NUCLEOTIDE SEQUENCE</scope>
    <source>
        <strain evidence="1">CBS 122681</strain>
    </source>
</reference>
<evidence type="ECO:0000313" key="1">
    <source>
        <dbReference type="EMBL" id="KAF2657442.1"/>
    </source>
</evidence>
<dbReference type="AlphaFoldDB" id="A0A6A6TCR9"/>